<proteinExistence type="predicted"/>
<accession>A0ABW8LDV0</accession>
<dbReference type="RefSeq" id="WP_358645754.1">
    <property type="nucleotide sequence ID" value="NZ_JBFAEV010000038.1"/>
</dbReference>
<dbReference type="Proteomes" id="UP001620295">
    <property type="component" value="Unassembled WGS sequence"/>
</dbReference>
<dbReference type="InterPro" id="IPR028939">
    <property type="entry name" value="P5C_Rdtase_cat_N"/>
</dbReference>
<evidence type="ECO:0000313" key="3">
    <source>
        <dbReference type="EMBL" id="MFK4264113.1"/>
    </source>
</evidence>
<sequence length="240" mass="24636">MATLGLIGSGRIGSTLARLAVNGGLHIVLSNSRGPQTLTNLVAELGPRARAATAAEAAAAGDWVVVTVPFKAYDSLPREPLAGKTVIDTSNYSPQRDGGIQALDNGSTTSSELLQQYLGESAHVVKAFNNIHHQHLAVLNRPAGAEDRTALPIAGDSTEAKRHATELLDILGYDAVDAGPLAQGRRFAPGTPAYGAPYTELPSESFGPLAAGSAPAGFLSLKAGPASAAEIRALLAKAEN</sequence>
<dbReference type="Pfam" id="PF03807">
    <property type="entry name" value="F420_oxidored"/>
    <property type="match status" value="1"/>
</dbReference>
<feature type="domain" description="Pyrroline-5-carboxylate reductase catalytic N-terminal" evidence="2">
    <location>
        <begin position="4"/>
        <end position="92"/>
    </location>
</feature>
<name>A0ABW8LDV0_9ACTN</name>
<dbReference type="SUPFAM" id="SSF51735">
    <property type="entry name" value="NAD(P)-binding Rossmann-fold domains"/>
    <property type="match status" value="1"/>
</dbReference>
<gene>
    <name evidence="3" type="ORF">ACI2L5_04135</name>
</gene>
<dbReference type="InterPro" id="IPR036291">
    <property type="entry name" value="NAD(P)-bd_dom_sf"/>
</dbReference>
<evidence type="ECO:0000256" key="1">
    <source>
        <dbReference type="ARBA" id="ARBA00023002"/>
    </source>
</evidence>
<keyword evidence="1" id="KW-0560">Oxidoreductase</keyword>
<protein>
    <submittedName>
        <fullName evidence="3">NADPH-dependent F420 reductase</fullName>
    </submittedName>
</protein>
<dbReference type="InterPro" id="IPR051267">
    <property type="entry name" value="STEAP_metalloreductase"/>
</dbReference>
<organism evidence="3 4">
    <name type="scientific">Streptomyces milbemycinicus</name>
    <dbReference type="NCBI Taxonomy" id="476552"/>
    <lineage>
        <taxon>Bacteria</taxon>
        <taxon>Bacillati</taxon>
        <taxon>Actinomycetota</taxon>
        <taxon>Actinomycetes</taxon>
        <taxon>Kitasatosporales</taxon>
        <taxon>Streptomycetaceae</taxon>
        <taxon>Streptomyces</taxon>
    </lineage>
</organism>
<evidence type="ECO:0000259" key="2">
    <source>
        <dbReference type="Pfam" id="PF03807"/>
    </source>
</evidence>
<reference evidence="3 4" key="1">
    <citation type="submission" date="2024-11" db="EMBL/GenBank/DDBJ databases">
        <title>The Natural Products Discovery Center: Release of the First 8490 Sequenced Strains for Exploring Actinobacteria Biosynthetic Diversity.</title>
        <authorList>
            <person name="Kalkreuter E."/>
            <person name="Kautsar S.A."/>
            <person name="Yang D."/>
            <person name="Bader C.D."/>
            <person name="Teijaro C.N."/>
            <person name="Fluegel L."/>
            <person name="Davis C.M."/>
            <person name="Simpson J.R."/>
            <person name="Lauterbach L."/>
            <person name="Steele A.D."/>
            <person name="Gui C."/>
            <person name="Meng S."/>
            <person name="Li G."/>
            <person name="Viehrig K."/>
            <person name="Ye F."/>
            <person name="Su P."/>
            <person name="Kiefer A.F."/>
            <person name="Nichols A."/>
            <person name="Cepeda A.J."/>
            <person name="Yan W."/>
            <person name="Fan B."/>
            <person name="Jiang Y."/>
            <person name="Adhikari A."/>
            <person name="Zheng C.-J."/>
            <person name="Schuster L."/>
            <person name="Cowan T.M."/>
            <person name="Smanski M.J."/>
            <person name="Chevrette M.G."/>
            <person name="De Carvalho L.P.S."/>
            <person name="Shen B."/>
        </authorList>
    </citation>
    <scope>NUCLEOTIDE SEQUENCE [LARGE SCALE GENOMIC DNA]</scope>
    <source>
        <strain evidence="3 4">NPDC020863</strain>
    </source>
</reference>
<evidence type="ECO:0000313" key="4">
    <source>
        <dbReference type="Proteomes" id="UP001620295"/>
    </source>
</evidence>
<dbReference type="EMBL" id="JBJDQH010000001">
    <property type="protein sequence ID" value="MFK4264113.1"/>
    <property type="molecule type" value="Genomic_DNA"/>
</dbReference>
<dbReference type="PANTHER" id="PTHR14239">
    <property type="entry name" value="DUDULIN-RELATED"/>
    <property type="match status" value="1"/>
</dbReference>
<dbReference type="Gene3D" id="3.40.50.720">
    <property type="entry name" value="NAD(P)-binding Rossmann-like Domain"/>
    <property type="match status" value="1"/>
</dbReference>
<keyword evidence="4" id="KW-1185">Reference proteome</keyword>
<comment type="caution">
    <text evidence="3">The sequence shown here is derived from an EMBL/GenBank/DDBJ whole genome shotgun (WGS) entry which is preliminary data.</text>
</comment>